<keyword evidence="1" id="KW-0496">Mitochondrion</keyword>
<dbReference type="AlphaFoldDB" id="A0A101M150"/>
<reference evidence="1" key="1">
    <citation type="journal article" date="2015" name="Genome Biol. Evol.">
        <title>Organellar Genomes of White Spruce (Picea glauca): Assembly and Annotation.</title>
        <authorList>
            <person name="Jackman S.D."/>
            <person name="Warren R.L."/>
            <person name="Gibb E.A."/>
            <person name="Vandervalk B.P."/>
            <person name="Mohamadi H."/>
            <person name="Chu J."/>
            <person name="Raymond A."/>
            <person name="Pleasance S."/>
            <person name="Coope R."/>
            <person name="Wildung M.R."/>
            <person name="Ritland C.E."/>
            <person name="Bousquet J."/>
            <person name="Jones S.J."/>
            <person name="Bohlmann J."/>
            <person name="Birol I."/>
        </authorList>
    </citation>
    <scope>NUCLEOTIDE SEQUENCE [LARGE SCALE GENOMIC DNA]</scope>
    <source>
        <tissue evidence="1">Flushing bud</tissue>
    </source>
</reference>
<sequence>MLFLVFSFRAAAKSWIVYVFSSRSDKAFPFLFFLTAFSLSFRAEAIFRLAATSTGRG</sequence>
<geneLocation type="mitochondrion" evidence="1"/>
<evidence type="ECO:0000313" key="1">
    <source>
        <dbReference type="EMBL" id="KUM48992.1"/>
    </source>
</evidence>
<protein>
    <submittedName>
        <fullName evidence="1">Uncharacterized protein</fullName>
    </submittedName>
</protein>
<organism evidence="1">
    <name type="scientific">Picea glauca</name>
    <name type="common">White spruce</name>
    <name type="synonym">Pinus glauca</name>
    <dbReference type="NCBI Taxonomy" id="3330"/>
    <lineage>
        <taxon>Eukaryota</taxon>
        <taxon>Viridiplantae</taxon>
        <taxon>Streptophyta</taxon>
        <taxon>Embryophyta</taxon>
        <taxon>Tracheophyta</taxon>
        <taxon>Spermatophyta</taxon>
        <taxon>Pinopsida</taxon>
        <taxon>Pinidae</taxon>
        <taxon>Conifers I</taxon>
        <taxon>Pinales</taxon>
        <taxon>Pinaceae</taxon>
        <taxon>Picea</taxon>
    </lineage>
</organism>
<proteinExistence type="predicted"/>
<dbReference type="EMBL" id="LKAM01000004">
    <property type="protein sequence ID" value="KUM48992.1"/>
    <property type="molecule type" value="Genomic_DNA"/>
</dbReference>
<name>A0A101M150_PICGL</name>
<gene>
    <name evidence="1" type="ORF">ABT39_MTgene4328</name>
</gene>
<accession>A0A101M150</accession>
<comment type="caution">
    <text evidence="1">The sequence shown here is derived from an EMBL/GenBank/DDBJ whole genome shotgun (WGS) entry which is preliminary data.</text>
</comment>